<dbReference type="CDD" id="cd00198">
    <property type="entry name" value="vWFA"/>
    <property type="match status" value="1"/>
</dbReference>
<feature type="domain" description="VWFA" evidence="2">
    <location>
        <begin position="402"/>
        <end position="592"/>
    </location>
</feature>
<evidence type="ECO:0000259" key="2">
    <source>
        <dbReference type="SMART" id="SM00327"/>
    </source>
</evidence>
<name>A0A3G8GVR7_9BURK</name>
<evidence type="ECO:0000256" key="1">
    <source>
        <dbReference type="SAM" id="MobiDB-lite"/>
    </source>
</evidence>
<dbReference type="RefSeq" id="WP_017513775.1">
    <property type="nucleotide sequence ID" value="NZ_CP033968.1"/>
</dbReference>
<dbReference type="Gene3D" id="3.40.50.410">
    <property type="entry name" value="von Willebrand factor, type A domain"/>
    <property type="match status" value="1"/>
</dbReference>
<dbReference type="SMART" id="SM00327">
    <property type="entry name" value="VWA"/>
    <property type="match status" value="1"/>
</dbReference>
<dbReference type="KEGG" id="cpau:EHF44_01585"/>
<organism evidence="3 4">
    <name type="scientific">Cupriavidus pauculus</name>
    <dbReference type="NCBI Taxonomy" id="82633"/>
    <lineage>
        <taxon>Bacteria</taxon>
        <taxon>Pseudomonadati</taxon>
        <taxon>Pseudomonadota</taxon>
        <taxon>Betaproteobacteria</taxon>
        <taxon>Burkholderiales</taxon>
        <taxon>Burkholderiaceae</taxon>
        <taxon>Cupriavidus</taxon>
    </lineage>
</organism>
<feature type="region of interest" description="Disordered" evidence="1">
    <location>
        <begin position="308"/>
        <end position="342"/>
    </location>
</feature>
<geneLocation type="plasmid" evidence="3">
    <name>unnamed1</name>
</geneLocation>
<sequence>MDQTQPRVSMRHLHLYAHLLLAEAKQNGKSVRLEWANIPTASIGPDPANPGGLVLRLSQMAAVGTEEDATLLRALISHEIVCHGHHTDFTVVPPSNLAGQLANILEDPRGELLGAKKFPGSKKVIREGIEILVDRKVFQGPQDSSDTPAAVLAGWLVTELRSELLDQDCLRQFATDFRARAIKHFGTKLTGQVKAVALQGATARDTQGAIQASIRILELLKLAADNKPDSQGGEQQSGSPQDNQDAGDPSGQTSGQQDSEDGSEPGGYEPSHNELAEAVNAVLTASPGDLGSYGKGLEEVLSEANEAIQEAQSAGGSSHTSELNEHSAPANGGSLENRSRLRSAARTTASALSLRLQDLLEAFAAATRRSCSSGKLRSNRVWRVPLGDTQVFRHKTRHDELDTCVYLLGDESGSMDEPFDSERAPHLHAAAHKPSAQDQIQAHKVDRKDAAGRVIVAAGEVLDGADIPFGLATYSESVREWKGFEGDWSSTLQRFRPEATGSTNTHLAVVWALRKFIGRSEARKVLTVVTDGDPGDRDILEAALREAAQFGVEVRFVLIGAEHVAKFHGLSATYGVANNVRELATAVFSSLEAAIC</sequence>
<feature type="region of interest" description="Disordered" evidence="1">
    <location>
        <begin position="226"/>
        <end position="271"/>
    </location>
</feature>
<dbReference type="InterPro" id="IPR002035">
    <property type="entry name" value="VWF_A"/>
</dbReference>
<dbReference type="EMBL" id="CP033968">
    <property type="protein sequence ID" value="AZG12184.1"/>
    <property type="molecule type" value="Genomic_DNA"/>
</dbReference>
<dbReference type="SUPFAM" id="SSF53300">
    <property type="entry name" value="vWA-like"/>
    <property type="match status" value="1"/>
</dbReference>
<dbReference type="InterPro" id="IPR036465">
    <property type="entry name" value="vWFA_dom_sf"/>
</dbReference>
<keyword evidence="3" id="KW-0614">Plasmid</keyword>
<dbReference type="AlphaFoldDB" id="A0A3G8GVR7"/>
<protein>
    <submittedName>
        <fullName evidence="3">VWA domain-containing protein</fullName>
    </submittedName>
</protein>
<feature type="compositionally biased region" description="Low complexity" evidence="1">
    <location>
        <begin position="230"/>
        <end position="239"/>
    </location>
</feature>
<feature type="compositionally biased region" description="Polar residues" evidence="1">
    <location>
        <begin position="310"/>
        <end position="321"/>
    </location>
</feature>
<reference evidence="4" key="1">
    <citation type="submission" date="2018-11" db="EMBL/GenBank/DDBJ databases">
        <title>FDA dAtabase for Regulatory Grade micrObial Sequences (FDA-ARGOS): Supporting development and validation of Infectious Disease Dx tests.</title>
        <authorList>
            <person name="Goldberg B."/>
            <person name="Campos J."/>
            <person name="Tallon L."/>
            <person name="Sadzewicz L."/>
            <person name="Zhao X."/>
            <person name="Vavikolanu K."/>
            <person name="Mehta A."/>
            <person name="Aluvathingal J."/>
            <person name="Nadendla S."/>
            <person name="Geyer C."/>
            <person name="Nandy P."/>
            <person name="Yan Y."/>
            <person name="Sichtig H."/>
        </authorList>
    </citation>
    <scope>NUCLEOTIDE SEQUENCE [LARGE SCALE GENOMIC DNA]</scope>
    <source>
        <strain evidence="4">FDAARGOS_614</strain>
        <plasmid evidence="4">unnamed1</plasmid>
    </source>
</reference>
<accession>A0A3G8GVR7</accession>
<dbReference type="Pfam" id="PF00092">
    <property type="entry name" value="VWA"/>
    <property type="match status" value="1"/>
</dbReference>
<dbReference type="Proteomes" id="UP000270411">
    <property type="component" value="Plasmid unnamed1"/>
</dbReference>
<dbReference type="Pfam" id="PF06213">
    <property type="entry name" value="CobT"/>
    <property type="match status" value="1"/>
</dbReference>
<gene>
    <name evidence="3" type="ORF">EHF44_01585</name>
</gene>
<proteinExistence type="predicted"/>
<dbReference type="InterPro" id="IPR006538">
    <property type="entry name" value="CobT"/>
</dbReference>
<evidence type="ECO:0000313" key="4">
    <source>
        <dbReference type="Proteomes" id="UP000270411"/>
    </source>
</evidence>
<evidence type="ECO:0000313" key="3">
    <source>
        <dbReference type="EMBL" id="AZG12184.1"/>
    </source>
</evidence>
<dbReference type="OrthoDB" id="6064888at2"/>
<feature type="compositionally biased region" description="Polar residues" evidence="1">
    <location>
        <begin position="240"/>
        <end position="257"/>
    </location>
</feature>
<dbReference type="GO" id="GO:0009236">
    <property type="term" value="P:cobalamin biosynthetic process"/>
    <property type="evidence" value="ECO:0007669"/>
    <property type="project" value="InterPro"/>
</dbReference>